<organism evidence="2 3">
    <name type="scientific">Pseudotenacibaculum haliotis</name>
    <dbReference type="NCBI Taxonomy" id="1862138"/>
    <lineage>
        <taxon>Bacteria</taxon>
        <taxon>Pseudomonadati</taxon>
        <taxon>Bacteroidota</taxon>
        <taxon>Flavobacteriia</taxon>
        <taxon>Flavobacteriales</taxon>
        <taxon>Flavobacteriaceae</taxon>
        <taxon>Pseudotenacibaculum</taxon>
    </lineage>
</organism>
<gene>
    <name evidence="2" type="ORF">ACFSRZ_08525</name>
</gene>
<sequence length="411" mass="45648">MRYKIYITCCFMLLSIRGLSAQMTNEGLLTILPDTEVWLMNDFTNNSTGNVLHNGELFIPQNFTNNGQFTYSTLFNQGKTHFIGTTVQQILSPSTSVFYDVVFDNPTLNSGFVLNGSIYVGNESDFLLGVIESRTQNNSFTFGRDARHINTSDASYVNGSVTKEGDIAFDFPVGGNGFYRRLEISAPDDQADQFTAAYFAENSNTNYPHELSVGIVELIDTNEYWTLTREAGNSDVVLTLTWDENTTAPEILAGSLTGIHIVRWDEQGGFWVDEGGIVDEAAKTVTTITDVSGYGVFALARVKEDLILPGGIVVYNLLSPDGDGKNDFFRIDGLQAVTNNTLEVFNRHGVKVFGTNDYNETDNVFRGFSNARATVGRGEQLPTGTYFYILNYTYNSQRIRKAGYLYINGKQ</sequence>
<protein>
    <submittedName>
        <fullName evidence="2">Gliding motility-associated C-terminal domain-containing protein</fullName>
    </submittedName>
</protein>
<keyword evidence="3" id="KW-1185">Reference proteome</keyword>
<proteinExistence type="predicted"/>
<evidence type="ECO:0000313" key="2">
    <source>
        <dbReference type="EMBL" id="MFD2567415.1"/>
    </source>
</evidence>
<dbReference type="Pfam" id="PF13585">
    <property type="entry name" value="CHU_C"/>
    <property type="match status" value="1"/>
</dbReference>
<accession>A0ABW5LS40</accession>
<comment type="caution">
    <text evidence="2">The sequence shown here is derived from an EMBL/GenBank/DDBJ whole genome shotgun (WGS) entry which is preliminary data.</text>
</comment>
<keyword evidence="1" id="KW-0732">Signal</keyword>
<feature type="signal peptide" evidence="1">
    <location>
        <begin position="1"/>
        <end position="21"/>
    </location>
</feature>
<reference evidence="3" key="1">
    <citation type="journal article" date="2019" name="Int. J. Syst. Evol. Microbiol.">
        <title>The Global Catalogue of Microorganisms (GCM) 10K type strain sequencing project: providing services to taxonomists for standard genome sequencing and annotation.</title>
        <authorList>
            <consortium name="The Broad Institute Genomics Platform"/>
            <consortium name="The Broad Institute Genome Sequencing Center for Infectious Disease"/>
            <person name="Wu L."/>
            <person name="Ma J."/>
        </authorList>
    </citation>
    <scope>NUCLEOTIDE SEQUENCE [LARGE SCALE GENOMIC DNA]</scope>
    <source>
        <strain evidence="3">KCTC 52127</strain>
    </source>
</reference>
<dbReference type="RefSeq" id="WP_379666126.1">
    <property type="nucleotide sequence ID" value="NZ_JBHULH010000004.1"/>
</dbReference>
<evidence type="ECO:0000256" key="1">
    <source>
        <dbReference type="SAM" id="SignalP"/>
    </source>
</evidence>
<evidence type="ECO:0000313" key="3">
    <source>
        <dbReference type="Proteomes" id="UP001597508"/>
    </source>
</evidence>
<dbReference type="Proteomes" id="UP001597508">
    <property type="component" value="Unassembled WGS sequence"/>
</dbReference>
<feature type="chain" id="PRO_5047227327" evidence="1">
    <location>
        <begin position="22"/>
        <end position="411"/>
    </location>
</feature>
<dbReference type="EMBL" id="JBHULH010000004">
    <property type="protein sequence ID" value="MFD2567415.1"/>
    <property type="molecule type" value="Genomic_DNA"/>
</dbReference>
<name>A0ABW5LS40_9FLAO</name>